<dbReference type="NCBIfam" id="TIGR00318">
    <property type="entry name" value="cyaB"/>
    <property type="match status" value="1"/>
</dbReference>
<dbReference type="SUPFAM" id="SSF55154">
    <property type="entry name" value="CYTH-like phosphatases"/>
    <property type="match status" value="1"/>
</dbReference>
<dbReference type="SMART" id="SM01118">
    <property type="entry name" value="CYTH"/>
    <property type="match status" value="1"/>
</dbReference>
<dbReference type="PROSITE" id="PS51707">
    <property type="entry name" value="CYTH"/>
    <property type="match status" value="1"/>
</dbReference>
<name>A0A7C2FHM1_9CREN</name>
<accession>A0A7C2FHM1</accession>
<feature type="domain" description="CYTH" evidence="1">
    <location>
        <begin position="1"/>
        <end position="177"/>
    </location>
</feature>
<evidence type="ECO:0000313" key="2">
    <source>
        <dbReference type="EMBL" id="HEF87900.1"/>
    </source>
</evidence>
<dbReference type="InterPro" id="IPR023577">
    <property type="entry name" value="CYTH_domain"/>
</dbReference>
<dbReference type="CDD" id="cd07890">
    <property type="entry name" value="CYTH-like_AC_IV-like"/>
    <property type="match status" value="1"/>
</dbReference>
<proteinExistence type="predicted"/>
<dbReference type="InterPro" id="IPR033469">
    <property type="entry name" value="CYTH-like_dom_sf"/>
</dbReference>
<evidence type="ECO:0000259" key="1">
    <source>
        <dbReference type="PROSITE" id="PS51707"/>
    </source>
</evidence>
<dbReference type="InterPro" id="IPR008173">
    <property type="entry name" value="Adenylyl_cyclase_CyaB"/>
</dbReference>
<dbReference type="PANTHER" id="PTHR21028">
    <property type="entry name" value="SI:CH211-156B7.4"/>
    <property type="match status" value="1"/>
</dbReference>
<comment type="caution">
    <text evidence="2">The sequence shown here is derived from an EMBL/GenBank/DDBJ whole genome shotgun (WGS) entry which is preliminary data.</text>
</comment>
<protein>
    <submittedName>
        <fullName evidence="2">Class IV adenylate cyclase</fullName>
    </submittedName>
</protein>
<gene>
    <name evidence="2" type="primary">cyaB</name>
    <name evidence="2" type="ORF">ENP55_06485</name>
</gene>
<reference evidence="2" key="1">
    <citation type="journal article" date="2020" name="mSystems">
        <title>Genome- and Community-Level Interaction Insights into Carbon Utilization and Element Cycling Functions of Hydrothermarchaeota in Hydrothermal Sediment.</title>
        <authorList>
            <person name="Zhou Z."/>
            <person name="Liu Y."/>
            <person name="Xu W."/>
            <person name="Pan J."/>
            <person name="Luo Z.H."/>
            <person name="Li M."/>
        </authorList>
    </citation>
    <scope>NUCLEOTIDE SEQUENCE [LARGE SCALE GENOMIC DNA]</scope>
    <source>
        <strain evidence="2">SpSt-23</strain>
    </source>
</reference>
<dbReference type="Gene3D" id="2.40.320.10">
    <property type="entry name" value="Hypothetical Protein Pfu-838710-001"/>
    <property type="match status" value="1"/>
</dbReference>
<sequence>MEREVKFKATIDPLLLEEELFRDGFGKIATCFEEDLYFDTIGKLLSARDQALRLRRRECEGVVSVRLAYKGPRLTGVGSGVKLREEIELEIKPEEQAQAVNLLRRLGFNDEWRLFKKRVLFTKKGLEASIDYFEPLGVFLEIEVKDDDAMPEFEKLVEKYSKTLPVVWETYLEMYVKHLGSRGSV</sequence>
<dbReference type="EMBL" id="DSJT01000035">
    <property type="protein sequence ID" value="HEF87900.1"/>
    <property type="molecule type" value="Genomic_DNA"/>
</dbReference>
<organism evidence="2">
    <name type="scientific">Thermosphaera aggregans</name>
    <dbReference type="NCBI Taxonomy" id="54254"/>
    <lineage>
        <taxon>Archaea</taxon>
        <taxon>Thermoproteota</taxon>
        <taxon>Thermoprotei</taxon>
        <taxon>Desulfurococcales</taxon>
        <taxon>Desulfurococcaceae</taxon>
        <taxon>Thermosphaera</taxon>
    </lineage>
</organism>
<dbReference type="AlphaFoldDB" id="A0A7C2FHM1"/>
<dbReference type="Pfam" id="PF01928">
    <property type="entry name" value="CYTH"/>
    <property type="match status" value="1"/>
</dbReference>
<dbReference type="PANTHER" id="PTHR21028:SF2">
    <property type="entry name" value="CYTH DOMAIN-CONTAINING PROTEIN"/>
    <property type="match status" value="1"/>
</dbReference>